<keyword evidence="1" id="KW-0732">Signal</keyword>
<protein>
    <recommendedName>
        <fullName evidence="4">Secreted protein</fullName>
    </recommendedName>
</protein>
<name>A0A0N0S5H6_9ACTN</name>
<evidence type="ECO:0008006" key="4">
    <source>
        <dbReference type="Google" id="ProtNLM"/>
    </source>
</evidence>
<gene>
    <name evidence="2" type="ORF">ADK41_32540</name>
</gene>
<sequence length="187" mass="19544">MIHHARSALAGVLTAAFLVATPAAASAPGTAGPYTRTVEKGHVLACAGTEGGTRVDIELYENSAFGTHVQVSVRTAETVYVRGGETDGGLFDGGTISRRLVVEPREEAARSSQTVVISGSYAPAGPRERVHEVHDEPFGPVVTKGWRVPLSAVVTVNALGQRVGLACDPAFAFDLRVRRPAGSVDRA</sequence>
<feature type="chain" id="PRO_5005857934" description="Secreted protein" evidence="1">
    <location>
        <begin position="26"/>
        <end position="187"/>
    </location>
</feature>
<dbReference type="Proteomes" id="UP000037773">
    <property type="component" value="Unassembled WGS sequence"/>
</dbReference>
<evidence type="ECO:0000256" key="1">
    <source>
        <dbReference type="SAM" id="SignalP"/>
    </source>
</evidence>
<proteinExistence type="predicted"/>
<evidence type="ECO:0000313" key="3">
    <source>
        <dbReference type="Proteomes" id="UP000037773"/>
    </source>
</evidence>
<organism evidence="2 3">
    <name type="scientific">Streptomyces caelestis</name>
    <dbReference type="NCBI Taxonomy" id="36816"/>
    <lineage>
        <taxon>Bacteria</taxon>
        <taxon>Bacillati</taxon>
        <taxon>Actinomycetota</taxon>
        <taxon>Actinomycetes</taxon>
        <taxon>Kitasatosporales</taxon>
        <taxon>Streptomycetaceae</taxon>
        <taxon>Streptomyces</taxon>
    </lineage>
</organism>
<reference evidence="2 3" key="1">
    <citation type="submission" date="2015-07" db="EMBL/GenBank/DDBJ databases">
        <authorList>
            <person name="Noorani M."/>
        </authorList>
    </citation>
    <scope>NUCLEOTIDE SEQUENCE [LARGE SCALE GENOMIC DNA]</scope>
    <source>
        <strain evidence="2 3">NRRL B-24567</strain>
    </source>
</reference>
<dbReference type="PATRIC" id="fig|36816.3.peg.7062"/>
<keyword evidence="3" id="KW-1185">Reference proteome</keyword>
<dbReference type="EMBL" id="LGCN01000240">
    <property type="protein sequence ID" value="KOT30570.1"/>
    <property type="molecule type" value="Genomic_DNA"/>
</dbReference>
<evidence type="ECO:0000313" key="2">
    <source>
        <dbReference type="EMBL" id="KOT30570.1"/>
    </source>
</evidence>
<feature type="signal peptide" evidence="1">
    <location>
        <begin position="1"/>
        <end position="25"/>
    </location>
</feature>
<dbReference type="OrthoDB" id="4200221at2"/>
<comment type="caution">
    <text evidence="2">The sequence shown here is derived from an EMBL/GenBank/DDBJ whole genome shotgun (WGS) entry which is preliminary data.</text>
</comment>
<dbReference type="AlphaFoldDB" id="A0A0N0S5H6"/>
<accession>A0A0N0S5H6</accession>
<dbReference type="RefSeq" id="WP_030823928.1">
    <property type="nucleotide sequence ID" value="NZ_JBFBKA010000031.1"/>
</dbReference>